<comment type="caution">
    <text evidence="1">The sequence shown here is derived from an EMBL/GenBank/DDBJ whole genome shotgun (WGS) entry which is preliminary data.</text>
</comment>
<dbReference type="InterPro" id="IPR031948">
    <property type="entry name" value="PliI"/>
</dbReference>
<dbReference type="OrthoDB" id="946181at2"/>
<organism evidence="1 2">
    <name type="scientific">Winogradskyella aurantia</name>
    <dbReference type="NCBI Taxonomy" id="1915063"/>
    <lineage>
        <taxon>Bacteria</taxon>
        <taxon>Pseudomonadati</taxon>
        <taxon>Bacteroidota</taxon>
        <taxon>Flavobacteriia</taxon>
        <taxon>Flavobacteriales</taxon>
        <taxon>Flavobacteriaceae</taxon>
        <taxon>Winogradskyella</taxon>
    </lineage>
</organism>
<sequence length="328" mass="36910">MKNTFNKFYLILMVFFLSIGCKNEAKKIEDVPTTEVTETTTPMGNYVSEDYSKRSEGYDWIAVSVAETENHQLNISVRSRGDKKEPTCTFDAVAKKVDDNTYQTQINGKTILFKFTPTQIRITAENEQDEGLLYFYCSGGASIAGSYLKLNEPLDQSQIDNTKFSKVLNLQDVGFNISSIEKDGKNTLTIFTFGLKEREYNETFNIEGEEVINAEVEDLDSDGSPELFVYTQSLGSGSYGKVYAFSANNKKSMSEVYFQPTAENSEINEGYMGHDEFSLVENTLGQRFPIYKPGDTNAEPTGGTRQVSYRLVEGEALKKLEIDQITDY</sequence>
<dbReference type="CDD" id="cd09632">
    <property type="entry name" value="PliI_like"/>
    <property type="match status" value="1"/>
</dbReference>
<gene>
    <name evidence="1" type="ORF">CA834_10130</name>
</gene>
<dbReference type="AlphaFoldDB" id="A0A265URS5"/>
<accession>A0A265URS5</accession>
<evidence type="ECO:0000313" key="2">
    <source>
        <dbReference type="Proteomes" id="UP000216840"/>
    </source>
</evidence>
<protein>
    <recommendedName>
        <fullName evidence="3">PliI/PliC-like inhibitor of I-type lysozyme</fullName>
    </recommendedName>
</protein>
<dbReference type="Proteomes" id="UP000216840">
    <property type="component" value="Unassembled WGS sequence"/>
</dbReference>
<dbReference type="RefSeq" id="WP_094968589.1">
    <property type="nucleotide sequence ID" value="NZ_NGJN01000005.1"/>
</dbReference>
<name>A0A265URS5_9FLAO</name>
<dbReference type="Gene3D" id="2.40.128.460">
    <property type="entry name" value="Periplasmic lysozyme inhibitor of I-type lysozyme"/>
    <property type="match status" value="1"/>
</dbReference>
<dbReference type="InterPro" id="IPR038643">
    <property type="entry name" value="PliI_sf"/>
</dbReference>
<reference evidence="1 2" key="1">
    <citation type="submission" date="2017-05" db="EMBL/GenBank/DDBJ databases">
        <title>The draft genome sequence of Idiomarina salinarum WNB302.</title>
        <authorList>
            <person name="Sun Y."/>
            <person name="Chen B."/>
            <person name="Du Z."/>
        </authorList>
    </citation>
    <scope>NUCLEOTIDE SEQUENCE [LARGE SCALE GENOMIC DNA]</scope>
    <source>
        <strain evidence="1 2">WNB302</strain>
    </source>
</reference>
<keyword evidence="2" id="KW-1185">Reference proteome</keyword>
<proteinExistence type="predicted"/>
<evidence type="ECO:0000313" key="1">
    <source>
        <dbReference type="EMBL" id="OZV68000.1"/>
    </source>
</evidence>
<evidence type="ECO:0008006" key="3">
    <source>
        <dbReference type="Google" id="ProtNLM"/>
    </source>
</evidence>
<dbReference type="EMBL" id="NGJN01000005">
    <property type="protein sequence ID" value="OZV68000.1"/>
    <property type="molecule type" value="Genomic_DNA"/>
</dbReference>
<dbReference type="PROSITE" id="PS51257">
    <property type="entry name" value="PROKAR_LIPOPROTEIN"/>
    <property type="match status" value="1"/>
</dbReference>